<dbReference type="Gene3D" id="3.30.70.20">
    <property type="match status" value="2"/>
</dbReference>
<dbReference type="PANTHER" id="PTHR43177">
    <property type="entry name" value="PROTEIN NRFC"/>
    <property type="match status" value="1"/>
</dbReference>
<dbReference type="CDD" id="cd10553">
    <property type="entry name" value="PhsB_like"/>
    <property type="match status" value="1"/>
</dbReference>
<dbReference type="PROSITE" id="PS00198">
    <property type="entry name" value="4FE4S_FER_1"/>
    <property type="match status" value="1"/>
</dbReference>
<organism evidence="9 10">
    <name type="scientific">Desulfobacula phenolica</name>
    <dbReference type="NCBI Taxonomy" id="90732"/>
    <lineage>
        <taxon>Bacteria</taxon>
        <taxon>Pseudomonadati</taxon>
        <taxon>Thermodesulfobacteriota</taxon>
        <taxon>Desulfobacteria</taxon>
        <taxon>Desulfobacterales</taxon>
        <taxon>Desulfobacteraceae</taxon>
        <taxon>Desulfobacula</taxon>
    </lineage>
</organism>
<evidence type="ECO:0000313" key="9">
    <source>
        <dbReference type="EMBL" id="SDT89817.1"/>
    </source>
</evidence>
<dbReference type="InterPro" id="IPR017900">
    <property type="entry name" value="4Fe4S_Fe_S_CS"/>
</dbReference>
<dbReference type="EMBL" id="FNLL01000002">
    <property type="protein sequence ID" value="SDT89817.1"/>
    <property type="molecule type" value="Genomic_DNA"/>
</dbReference>
<proteinExistence type="predicted"/>
<keyword evidence="6" id="KW-0408">Iron</keyword>
<keyword evidence="1" id="KW-0813">Transport</keyword>
<evidence type="ECO:0000256" key="5">
    <source>
        <dbReference type="ARBA" id="ARBA00022982"/>
    </source>
</evidence>
<evidence type="ECO:0000256" key="1">
    <source>
        <dbReference type="ARBA" id="ARBA00022448"/>
    </source>
</evidence>
<keyword evidence="2" id="KW-0004">4Fe-4S</keyword>
<dbReference type="InterPro" id="IPR050954">
    <property type="entry name" value="ET_IronSulfur_Cluster-Binding"/>
</dbReference>
<dbReference type="AlphaFoldDB" id="A0A1H2E3Z6"/>
<keyword evidence="7" id="KW-0411">Iron-sulfur</keyword>
<protein>
    <submittedName>
        <fullName evidence="9">DMSO reductase, iron-sulfur subunit</fullName>
    </submittedName>
</protein>
<evidence type="ECO:0000256" key="3">
    <source>
        <dbReference type="ARBA" id="ARBA00022723"/>
    </source>
</evidence>
<dbReference type="PROSITE" id="PS51379">
    <property type="entry name" value="4FE4S_FER_2"/>
    <property type="match status" value="3"/>
</dbReference>
<sequence length="171" mass="18985">MSKYYLFQDIKKCIGCHACEIQCKSNKNLPKGPKLCQIIQVGPKFIGGLPKMSFIFMPCFHCENPWCVSACPTGAMQKRPGDGIVFIDKELCVGCKTCVSACPWGAPQWNPETEKVKKCDYCKDRIDQGLKPACVTTCTTGCLKFGNVEDMTQIRRERHAASVASLENSSF</sequence>
<dbReference type="GO" id="GO:0051539">
    <property type="term" value="F:4 iron, 4 sulfur cluster binding"/>
    <property type="evidence" value="ECO:0007669"/>
    <property type="project" value="UniProtKB-KW"/>
</dbReference>
<keyword evidence="4" id="KW-0677">Repeat</keyword>
<feature type="domain" description="4Fe-4S ferredoxin-type" evidence="8">
    <location>
        <begin position="83"/>
        <end position="112"/>
    </location>
</feature>
<dbReference type="Pfam" id="PF13247">
    <property type="entry name" value="Fer4_11"/>
    <property type="match status" value="1"/>
</dbReference>
<reference evidence="10" key="1">
    <citation type="submission" date="2016-10" db="EMBL/GenBank/DDBJ databases">
        <authorList>
            <person name="Varghese N."/>
            <person name="Submissions S."/>
        </authorList>
    </citation>
    <scope>NUCLEOTIDE SEQUENCE [LARGE SCALE GENOMIC DNA]</scope>
    <source>
        <strain evidence="10">DSM 3384</strain>
    </source>
</reference>
<feature type="domain" description="4Fe-4S ferredoxin-type" evidence="8">
    <location>
        <begin position="50"/>
        <end position="81"/>
    </location>
</feature>
<keyword evidence="3" id="KW-0479">Metal-binding</keyword>
<evidence type="ECO:0000256" key="4">
    <source>
        <dbReference type="ARBA" id="ARBA00022737"/>
    </source>
</evidence>
<dbReference type="InterPro" id="IPR017896">
    <property type="entry name" value="4Fe4S_Fe-S-bd"/>
</dbReference>
<dbReference type="Pfam" id="PF12800">
    <property type="entry name" value="Fer4_4"/>
    <property type="match status" value="1"/>
</dbReference>
<dbReference type="PANTHER" id="PTHR43177:SF5">
    <property type="entry name" value="ANAEROBIC DIMETHYL SULFOXIDE REDUCTASE CHAIN B-RELATED"/>
    <property type="match status" value="1"/>
</dbReference>
<dbReference type="SUPFAM" id="SSF54862">
    <property type="entry name" value="4Fe-4S ferredoxins"/>
    <property type="match status" value="1"/>
</dbReference>
<gene>
    <name evidence="9" type="ORF">SAMN04487931_102479</name>
</gene>
<evidence type="ECO:0000313" key="10">
    <source>
        <dbReference type="Proteomes" id="UP000199608"/>
    </source>
</evidence>
<evidence type="ECO:0000256" key="2">
    <source>
        <dbReference type="ARBA" id="ARBA00022485"/>
    </source>
</evidence>
<accession>A0A1H2E3Z6</accession>
<feature type="domain" description="4Fe-4S ferredoxin-type" evidence="8">
    <location>
        <begin position="4"/>
        <end position="34"/>
    </location>
</feature>
<keyword evidence="10" id="KW-1185">Reference proteome</keyword>
<evidence type="ECO:0000256" key="6">
    <source>
        <dbReference type="ARBA" id="ARBA00023004"/>
    </source>
</evidence>
<dbReference type="GO" id="GO:0046872">
    <property type="term" value="F:metal ion binding"/>
    <property type="evidence" value="ECO:0007669"/>
    <property type="project" value="UniProtKB-KW"/>
</dbReference>
<keyword evidence="5" id="KW-0249">Electron transport</keyword>
<evidence type="ECO:0000256" key="7">
    <source>
        <dbReference type="ARBA" id="ARBA00023014"/>
    </source>
</evidence>
<dbReference type="RefSeq" id="WP_092231043.1">
    <property type="nucleotide sequence ID" value="NZ_FNLL01000002.1"/>
</dbReference>
<name>A0A1H2E3Z6_9BACT</name>
<dbReference type="Proteomes" id="UP000199608">
    <property type="component" value="Unassembled WGS sequence"/>
</dbReference>
<evidence type="ECO:0000259" key="8">
    <source>
        <dbReference type="PROSITE" id="PS51379"/>
    </source>
</evidence>